<dbReference type="InterPro" id="IPR005475">
    <property type="entry name" value="Transketolase-like_Pyr-bd"/>
</dbReference>
<comment type="cofactor">
    <cofactor evidence="4">
        <name>Mg(2+)</name>
        <dbReference type="ChEBI" id="CHEBI:18420"/>
    </cofactor>
</comment>
<keyword evidence="9" id="KW-0808">Transferase</keyword>
<evidence type="ECO:0000256" key="10">
    <source>
        <dbReference type="ARBA" id="ARBA00022723"/>
    </source>
</evidence>
<evidence type="ECO:0000256" key="11">
    <source>
        <dbReference type="ARBA" id="ARBA00022837"/>
    </source>
</evidence>
<gene>
    <name evidence="17" type="ORF">UFOPK1353_00982</name>
</gene>
<dbReference type="GO" id="GO:0005829">
    <property type="term" value="C:cytosol"/>
    <property type="evidence" value="ECO:0007669"/>
    <property type="project" value="TreeGrafter"/>
</dbReference>
<keyword evidence="15" id="KW-0472">Membrane</keyword>
<comment type="subunit">
    <text evidence="7">Homodimer.</text>
</comment>
<dbReference type="GO" id="GO:0046872">
    <property type="term" value="F:metal ion binding"/>
    <property type="evidence" value="ECO:0007669"/>
    <property type="project" value="UniProtKB-KW"/>
</dbReference>
<evidence type="ECO:0000256" key="14">
    <source>
        <dbReference type="ARBA" id="ARBA00049473"/>
    </source>
</evidence>
<proteinExistence type="inferred from homology"/>
<keyword evidence="15" id="KW-0812">Transmembrane</keyword>
<keyword evidence="13" id="KW-0786">Thiamine pyrophosphate</keyword>
<evidence type="ECO:0000256" key="2">
    <source>
        <dbReference type="ARBA" id="ARBA00001936"/>
    </source>
</evidence>
<dbReference type="CDD" id="cd02012">
    <property type="entry name" value="TPP_TK"/>
    <property type="match status" value="1"/>
</dbReference>
<dbReference type="Gene3D" id="3.40.50.920">
    <property type="match status" value="1"/>
</dbReference>
<dbReference type="Pfam" id="PF22613">
    <property type="entry name" value="Transketolase_C_1"/>
    <property type="match status" value="1"/>
</dbReference>
<dbReference type="SMART" id="SM00861">
    <property type="entry name" value="Transket_pyr"/>
    <property type="match status" value="1"/>
</dbReference>
<dbReference type="CDD" id="cd07033">
    <property type="entry name" value="TPP_PYR_DXS_TK_like"/>
    <property type="match status" value="1"/>
</dbReference>
<evidence type="ECO:0000256" key="7">
    <source>
        <dbReference type="ARBA" id="ARBA00011738"/>
    </source>
</evidence>
<dbReference type="PANTHER" id="PTHR43522:SF10">
    <property type="entry name" value="TRANSKETOLASE"/>
    <property type="match status" value="1"/>
</dbReference>
<dbReference type="AlphaFoldDB" id="A0A6J6BUF8"/>
<evidence type="ECO:0000256" key="4">
    <source>
        <dbReference type="ARBA" id="ARBA00001946"/>
    </source>
</evidence>
<keyword evidence="12" id="KW-0460">Magnesium</keyword>
<protein>
    <recommendedName>
        <fullName evidence="8">transketolase</fullName>
        <ecNumber evidence="8">2.2.1.1</ecNumber>
    </recommendedName>
</protein>
<evidence type="ECO:0000313" key="17">
    <source>
        <dbReference type="EMBL" id="CAB4541973.1"/>
    </source>
</evidence>
<evidence type="ECO:0000256" key="1">
    <source>
        <dbReference type="ARBA" id="ARBA00001913"/>
    </source>
</evidence>
<evidence type="ECO:0000256" key="6">
    <source>
        <dbReference type="ARBA" id="ARBA00007131"/>
    </source>
</evidence>
<dbReference type="InterPro" id="IPR009014">
    <property type="entry name" value="Transketo_C/PFOR_II"/>
</dbReference>
<comment type="cofactor">
    <cofactor evidence="1">
        <name>Ca(2+)</name>
        <dbReference type="ChEBI" id="CHEBI:29108"/>
    </cofactor>
</comment>
<keyword evidence="11" id="KW-0106">Calcium</keyword>
<evidence type="ECO:0000256" key="5">
    <source>
        <dbReference type="ARBA" id="ARBA00001964"/>
    </source>
</evidence>
<evidence type="ECO:0000256" key="3">
    <source>
        <dbReference type="ARBA" id="ARBA00001941"/>
    </source>
</evidence>
<comment type="similarity">
    <text evidence="6">Belongs to the transketolase family.</text>
</comment>
<dbReference type="InterPro" id="IPR029061">
    <property type="entry name" value="THDP-binding"/>
</dbReference>
<feature type="transmembrane region" description="Helical" evidence="15">
    <location>
        <begin position="410"/>
        <end position="434"/>
    </location>
</feature>
<keyword evidence="10" id="KW-0479">Metal-binding</keyword>
<dbReference type="PANTHER" id="PTHR43522">
    <property type="entry name" value="TRANSKETOLASE"/>
    <property type="match status" value="1"/>
</dbReference>
<evidence type="ECO:0000256" key="9">
    <source>
        <dbReference type="ARBA" id="ARBA00022679"/>
    </source>
</evidence>
<dbReference type="GO" id="GO:0004802">
    <property type="term" value="F:transketolase activity"/>
    <property type="evidence" value="ECO:0007669"/>
    <property type="project" value="UniProtKB-EC"/>
</dbReference>
<evidence type="ECO:0000256" key="8">
    <source>
        <dbReference type="ARBA" id="ARBA00013152"/>
    </source>
</evidence>
<dbReference type="InterPro" id="IPR005474">
    <property type="entry name" value="Transketolase_N"/>
</dbReference>
<dbReference type="InterPro" id="IPR005478">
    <property type="entry name" value="Transketolase_bac-like"/>
</dbReference>
<evidence type="ECO:0000256" key="15">
    <source>
        <dbReference type="SAM" id="Phobius"/>
    </source>
</evidence>
<dbReference type="Pfam" id="PF02779">
    <property type="entry name" value="Transket_pyr"/>
    <property type="match status" value="1"/>
</dbReference>
<dbReference type="Pfam" id="PF00456">
    <property type="entry name" value="Transketolase_N"/>
    <property type="match status" value="1"/>
</dbReference>
<dbReference type="NCBIfam" id="TIGR00232">
    <property type="entry name" value="tktlase_bact"/>
    <property type="match status" value="1"/>
</dbReference>
<comment type="cofactor">
    <cofactor evidence="2">
        <name>Mn(2+)</name>
        <dbReference type="ChEBI" id="CHEBI:29035"/>
    </cofactor>
</comment>
<dbReference type="InterPro" id="IPR055152">
    <property type="entry name" value="Transketolase-like_C_2"/>
</dbReference>
<evidence type="ECO:0000256" key="13">
    <source>
        <dbReference type="ARBA" id="ARBA00023052"/>
    </source>
</evidence>
<comment type="cofactor">
    <cofactor evidence="5">
        <name>thiamine diphosphate</name>
        <dbReference type="ChEBI" id="CHEBI:58937"/>
    </cofactor>
</comment>
<dbReference type="FunFam" id="3.40.50.970:FF:000004">
    <property type="entry name" value="Transketolase"/>
    <property type="match status" value="1"/>
</dbReference>
<dbReference type="InterPro" id="IPR033247">
    <property type="entry name" value="Transketolase_fam"/>
</dbReference>
<dbReference type="SUPFAM" id="SSF52518">
    <property type="entry name" value="Thiamin diphosphate-binding fold (THDP-binding)"/>
    <property type="match status" value="2"/>
</dbReference>
<accession>A0A6J6BUF8</accession>
<dbReference type="FunFam" id="3.40.50.970:FF:000045">
    <property type="entry name" value="Transketolase"/>
    <property type="match status" value="1"/>
</dbReference>
<dbReference type="EMBL" id="CAEZSE010000178">
    <property type="protein sequence ID" value="CAB4541973.1"/>
    <property type="molecule type" value="Genomic_DNA"/>
</dbReference>
<feature type="domain" description="Transketolase-like pyrimidine-binding" evidence="16">
    <location>
        <begin position="351"/>
        <end position="522"/>
    </location>
</feature>
<evidence type="ECO:0000256" key="12">
    <source>
        <dbReference type="ARBA" id="ARBA00022842"/>
    </source>
</evidence>
<dbReference type="Gene3D" id="3.40.50.970">
    <property type="match status" value="2"/>
</dbReference>
<reference evidence="17" key="1">
    <citation type="submission" date="2020-05" db="EMBL/GenBank/DDBJ databases">
        <authorList>
            <person name="Chiriac C."/>
            <person name="Salcher M."/>
            <person name="Ghai R."/>
            <person name="Kavagutti S V."/>
        </authorList>
    </citation>
    <scope>NUCLEOTIDE SEQUENCE</scope>
</reference>
<dbReference type="SUPFAM" id="SSF52922">
    <property type="entry name" value="TK C-terminal domain-like"/>
    <property type="match status" value="1"/>
</dbReference>
<comment type="cofactor">
    <cofactor evidence="3">
        <name>Co(2+)</name>
        <dbReference type="ChEBI" id="CHEBI:48828"/>
    </cofactor>
</comment>
<keyword evidence="15" id="KW-1133">Transmembrane helix</keyword>
<evidence type="ECO:0000259" key="16">
    <source>
        <dbReference type="SMART" id="SM00861"/>
    </source>
</evidence>
<organism evidence="17">
    <name type="scientific">freshwater metagenome</name>
    <dbReference type="NCBI Taxonomy" id="449393"/>
    <lineage>
        <taxon>unclassified sequences</taxon>
        <taxon>metagenomes</taxon>
        <taxon>ecological metagenomes</taxon>
    </lineage>
</organism>
<dbReference type="EC" id="2.2.1.1" evidence="8"/>
<name>A0A6J6BUF8_9ZZZZ</name>
<comment type="catalytic activity">
    <reaction evidence="14">
        <text>D-sedoheptulose 7-phosphate + D-glyceraldehyde 3-phosphate = aldehydo-D-ribose 5-phosphate + D-xylulose 5-phosphate</text>
        <dbReference type="Rhea" id="RHEA:10508"/>
        <dbReference type="ChEBI" id="CHEBI:57483"/>
        <dbReference type="ChEBI" id="CHEBI:57737"/>
        <dbReference type="ChEBI" id="CHEBI:58273"/>
        <dbReference type="ChEBI" id="CHEBI:59776"/>
        <dbReference type="EC" id="2.2.1.1"/>
    </reaction>
</comment>
<sequence length="657" mass="69884">MSFRLTEQQDADAVSVIRGLAMDAPLAAKSGHQGTAMSLAPLGHVLFSRIMRHSPKDANWRNRDRFILSNGHASILQYALLFLNGYGLELDDIKKFRQFDSATPGHPEVGHTAGVEVTTGPLGQGFANAVGMAIAERHLRARFGAVACDHHTYVLAGDGCFMEGISHEAASLAGHLKLDRLICIFDDNGITIDGSTSLSCSDDVAKRFSSYGWNVMQLGEIADDMDALEDALITARANIGAPTLCILKSHIGTPSPDFTDNHEAHGNPFNAGHVAATKKVMGIPDEPFWAPTELVEAIRKNAMTRGSELVSSYNKDIASLSESYLWDAAWSTPNSSSFSSLLPSYDETASFATRQIIQKVLDASLPALPGLISGSADLTGNTGTKLSKQTAQSAKAPDGRQIYFGIREHAMGAAIVGMALHGGVLPIAGTFFVFADYMRPAIRLAAISGARCVFIFSHDSVGVGEDGPTHQPVEQLASLRAIPGLQVIRPADPNETVAAWCAAVDHNGPTALILSRQTVLSVTDGSAVATGAGVVRDCDGKPTIILVGTGSEVGLCVTAATELSKTGEKCRVVSMPSWDRFERLTKDQQQEIFPKNVPVLSVEAGVTMGWERYADQTIGINRFGTSAPGAIALEKLGISLEAVVQASKSLINDFKTQ</sequence>
<dbReference type="InterPro" id="IPR020826">
    <property type="entry name" value="Transketolase_BS"/>
</dbReference>
<dbReference type="GO" id="GO:0006098">
    <property type="term" value="P:pentose-phosphate shunt"/>
    <property type="evidence" value="ECO:0007669"/>
    <property type="project" value="TreeGrafter"/>
</dbReference>
<dbReference type="PROSITE" id="PS00802">
    <property type="entry name" value="TRANSKETOLASE_2"/>
    <property type="match status" value="1"/>
</dbReference>